<dbReference type="Gene3D" id="3.40.50.300">
    <property type="entry name" value="P-loop containing nucleotide triphosphate hydrolases"/>
    <property type="match status" value="2"/>
</dbReference>
<evidence type="ECO:0000256" key="3">
    <source>
        <dbReference type="ARBA" id="ARBA00022806"/>
    </source>
</evidence>
<dbReference type="InterPro" id="IPR027417">
    <property type="entry name" value="P-loop_NTPase"/>
</dbReference>
<dbReference type="PANTHER" id="PTHR47961:SF10">
    <property type="entry name" value="ATP-DEPENDENT DNA HELICASE HEL308"/>
    <property type="match status" value="1"/>
</dbReference>
<dbReference type="InterPro" id="IPR014001">
    <property type="entry name" value="Helicase_ATP-bd"/>
</dbReference>
<gene>
    <name evidence="8" type="ORF">EFL26_20720</name>
</gene>
<dbReference type="SUPFAM" id="SSF52540">
    <property type="entry name" value="P-loop containing nucleoside triphosphate hydrolases"/>
    <property type="match status" value="1"/>
</dbReference>
<dbReference type="GO" id="GO:0004386">
    <property type="term" value="F:helicase activity"/>
    <property type="evidence" value="ECO:0007669"/>
    <property type="project" value="UniProtKB-KW"/>
</dbReference>
<dbReference type="GO" id="GO:0016787">
    <property type="term" value="F:hydrolase activity"/>
    <property type="evidence" value="ECO:0007669"/>
    <property type="project" value="UniProtKB-KW"/>
</dbReference>
<keyword evidence="4" id="KW-0067">ATP-binding</keyword>
<sequence>MRQVLRRWVADADTRQSLREYSLQSEVAGLDYQDGRSFDLYVSLVGELFDLMREPPADSRDWATLGNALSGVARTLTGSAELDATFFSAAAFYGGGYSASAYVTMQQVATQDAWSDDAYRACYDFLARPSRMASERVQTLLRALASGDVASIEAAAAGAQRAVESSLEVGPDQWIAERTYASLLDRFRVTNLRAVLPDGGSSRWDPLVGSLLNRRRPVWDFFPSQISAIQAGLLSSDEPFSLQMPTGAGKTALTETLLFNHLVERPDDLAVLLVPYRALARELRGSLARRLTRIGIATRTVYGGTVPSYEEIQGVDELRAIVATPEALTGLLGSAPELVARISLIVCDEGHLLDQPGRGVALELLLARLLGREGGPPRTVFVSAIVPNIEEINAWLGGSADTVVRSDFRPAEAEYAVLRPAGSGRSTRVGLQMQAVDTTIPAHTLNDFLQDSDFRFRNETTGNLNTFQFGSVKTQAIAVARKSMALGTVAVFSATKTGDQGVAGLADELLRQLRSNVPLPRPLDSVTDRARLDSVGDYLTREYGPNWVGTASLTAGVVVHHGDIPQETREAVEELLSDGVVRMVLCTGTLAEGVNLPIRTLVLYAVQRRSRTGRPIPMLARDIRNLVGRAGRAGSSTKGLVICANPNQWSAVRPVAIGQPGEDVHGALRSLVQALQNSIQTGTRLTTELLEGAAALFPLTDGIDSTLIELLHDELGDEEFRQAAAALARNTFAAQQLDQRGQTLLSTVFAMRATRLSDLRTRGRMPWIRETGARARLVDSVVTDLVPALDSWDTIESPVDESLLDAVLAWAYRQPDFQADLREAFPAEEQVPPLNLPDRASLRDIVALWINGTSFQDIASQTSRSVDEILRIYGKLVSYSLATLVEQAVAVLQRHLADTDVVIADAVAMLPEYLRFGVSTPAARALMASGLRHRRAAVLLGGHSAMVDIQNVLREPRDIARGVIEVETGWTETLGRFVYDRTRQDLGESSAGPGGPEGSGPDDPDRDDPDPYGPNRSTEAAGFGEEPGQGGKDATAEVSDDPARTGEAEEADGWSDFYFDATELAVIDNVRSLAGDILDSADAARVVRELLELELDDRSIASVLADLGDVVVKSVSAAPTDFPLVESGTVHEYDYGMRLDEVAVTFDAVLSVGLPSTLIPQVGDTLGGFVDYNDGERASIELAARLLCTAQVRVEFEGAEIVEVAISLSDE</sequence>
<evidence type="ECO:0000256" key="5">
    <source>
        <dbReference type="SAM" id="MobiDB-lite"/>
    </source>
</evidence>
<dbReference type="PROSITE" id="PS51194">
    <property type="entry name" value="HELICASE_CTER"/>
    <property type="match status" value="1"/>
</dbReference>
<keyword evidence="2" id="KW-0378">Hydrolase</keyword>
<dbReference type="Proteomes" id="UP000279994">
    <property type="component" value="Unassembled WGS sequence"/>
</dbReference>
<dbReference type="Pfam" id="PF00271">
    <property type="entry name" value="Helicase_C"/>
    <property type="match status" value="1"/>
</dbReference>
<evidence type="ECO:0000256" key="2">
    <source>
        <dbReference type="ARBA" id="ARBA00022801"/>
    </source>
</evidence>
<dbReference type="AlphaFoldDB" id="A0A3N0GIC2"/>
<comment type="caution">
    <text evidence="8">The sequence shown here is derived from an EMBL/GenBank/DDBJ whole genome shotgun (WGS) entry which is preliminary data.</text>
</comment>
<feature type="domain" description="Helicase C-terminal" evidence="7">
    <location>
        <begin position="509"/>
        <end position="691"/>
    </location>
</feature>
<keyword evidence="9" id="KW-1185">Reference proteome</keyword>
<proteinExistence type="predicted"/>
<dbReference type="EMBL" id="RJSF01000046">
    <property type="protein sequence ID" value="RNM12224.1"/>
    <property type="molecule type" value="Genomic_DNA"/>
</dbReference>
<keyword evidence="1" id="KW-0547">Nucleotide-binding</keyword>
<keyword evidence="3 8" id="KW-0347">Helicase</keyword>
<dbReference type="GO" id="GO:0003676">
    <property type="term" value="F:nucleic acid binding"/>
    <property type="evidence" value="ECO:0007669"/>
    <property type="project" value="InterPro"/>
</dbReference>
<dbReference type="SMART" id="SM00487">
    <property type="entry name" value="DEXDc"/>
    <property type="match status" value="1"/>
</dbReference>
<dbReference type="InterPro" id="IPR001650">
    <property type="entry name" value="Helicase_C-like"/>
</dbReference>
<evidence type="ECO:0000256" key="4">
    <source>
        <dbReference type="ARBA" id="ARBA00022840"/>
    </source>
</evidence>
<evidence type="ECO:0000259" key="6">
    <source>
        <dbReference type="PROSITE" id="PS51192"/>
    </source>
</evidence>
<evidence type="ECO:0000313" key="8">
    <source>
        <dbReference type="EMBL" id="RNM12224.1"/>
    </source>
</evidence>
<feature type="region of interest" description="Disordered" evidence="5">
    <location>
        <begin position="985"/>
        <end position="1051"/>
    </location>
</feature>
<organism evidence="8 9">
    <name type="scientific">Nocardioides pocheonensis</name>
    <dbReference type="NCBI Taxonomy" id="661485"/>
    <lineage>
        <taxon>Bacteria</taxon>
        <taxon>Bacillati</taxon>
        <taxon>Actinomycetota</taxon>
        <taxon>Actinomycetes</taxon>
        <taxon>Propionibacteriales</taxon>
        <taxon>Nocardioidaceae</taxon>
        <taxon>Nocardioides</taxon>
    </lineage>
</organism>
<evidence type="ECO:0000313" key="9">
    <source>
        <dbReference type="Proteomes" id="UP000279994"/>
    </source>
</evidence>
<evidence type="ECO:0000259" key="7">
    <source>
        <dbReference type="PROSITE" id="PS51194"/>
    </source>
</evidence>
<name>A0A3N0GIC2_9ACTN</name>
<dbReference type="SMART" id="SM00490">
    <property type="entry name" value="HELICc"/>
    <property type="match status" value="1"/>
</dbReference>
<accession>A0A3N0GIC2</accession>
<protein>
    <submittedName>
        <fullName evidence="8">DEAD/DEAH box helicase</fullName>
    </submittedName>
</protein>
<dbReference type="PANTHER" id="PTHR47961">
    <property type="entry name" value="DNA POLYMERASE THETA, PUTATIVE (AFU_ORTHOLOGUE AFUA_1G05260)-RELATED"/>
    <property type="match status" value="1"/>
</dbReference>
<dbReference type="Pfam" id="PF00270">
    <property type="entry name" value="DEAD"/>
    <property type="match status" value="1"/>
</dbReference>
<feature type="domain" description="Helicase ATP-binding" evidence="6">
    <location>
        <begin position="231"/>
        <end position="404"/>
    </location>
</feature>
<reference evidence="8 9" key="1">
    <citation type="submission" date="2018-11" db="EMBL/GenBank/DDBJ databases">
        <authorList>
            <person name="Li F."/>
        </authorList>
    </citation>
    <scope>NUCLEOTIDE SEQUENCE [LARGE SCALE GENOMIC DNA]</scope>
    <source>
        <strain evidence="8 9">Gsoil 818</strain>
    </source>
</reference>
<feature type="compositionally biased region" description="Acidic residues" evidence="5">
    <location>
        <begin position="1000"/>
        <end position="1010"/>
    </location>
</feature>
<dbReference type="InterPro" id="IPR011545">
    <property type="entry name" value="DEAD/DEAH_box_helicase_dom"/>
</dbReference>
<dbReference type="GO" id="GO:0005524">
    <property type="term" value="F:ATP binding"/>
    <property type="evidence" value="ECO:0007669"/>
    <property type="project" value="UniProtKB-KW"/>
</dbReference>
<evidence type="ECO:0000256" key="1">
    <source>
        <dbReference type="ARBA" id="ARBA00022741"/>
    </source>
</evidence>
<dbReference type="InterPro" id="IPR050474">
    <property type="entry name" value="Hel308_SKI2-like"/>
</dbReference>
<dbReference type="OrthoDB" id="9815222at2"/>
<dbReference type="PROSITE" id="PS51192">
    <property type="entry name" value="HELICASE_ATP_BIND_1"/>
    <property type="match status" value="1"/>
</dbReference>
<dbReference type="RefSeq" id="WP_123224805.1">
    <property type="nucleotide sequence ID" value="NZ_RJSF01000046.1"/>
</dbReference>